<dbReference type="Gene3D" id="3.10.310.30">
    <property type="match status" value="1"/>
</dbReference>
<dbReference type="EMBL" id="DRBS01000311">
    <property type="protein sequence ID" value="HDD44862.1"/>
    <property type="molecule type" value="Genomic_DNA"/>
</dbReference>
<keyword evidence="3" id="KW-0820">tRNA-binding</keyword>
<evidence type="ECO:0000256" key="2">
    <source>
        <dbReference type="ARBA" id="ARBA00007265"/>
    </source>
</evidence>
<keyword evidence="8" id="KW-0547">Nucleotide-binding</keyword>
<dbReference type="InterPro" id="IPR001667">
    <property type="entry name" value="DDH_dom"/>
</dbReference>
<evidence type="ECO:0000256" key="3">
    <source>
        <dbReference type="ARBA" id="ARBA00022555"/>
    </source>
</evidence>
<gene>
    <name evidence="14" type="ORF">ENG63_08405</name>
</gene>
<dbReference type="GO" id="GO:0000166">
    <property type="term" value="F:nucleotide binding"/>
    <property type="evidence" value="ECO:0007669"/>
    <property type="project" value="UniProtKB-KW"/>
</dbReference>
<dbReference type="GO" id="GO:0008033">
    <property type="term" value="P:tRNA processing"/>
    <property type="evidence" value="ECO:0007669"/>
    <property type="project" value="UniProtKB-KW"/>
</dbReference>
<dbReference type="InterPro" id="IPR046342">
    <property type="entry name" value="CBS_dom_sf"/>
</dbReference>
<dbReference type="CDD" id="cd05398">
    <property type="entry name" value="NT_ClassII-CCAase"/>
    <property type="match status" value="1"/>
</dbReference>
<dbReference type="SMART" id="SM00116">
    <property type="entry name" value="CBS"/>
    <property type="match status" value="2"/>
</dbReference>
<keyword evidence="6" id="KW-0548">Nucleotidyltransferase</keyword>
<dbReference type="InterPro" id="IPR038763">
    <property type="entry name" value="DHH_sf"/>
</dbReference>
<dbReference type="InterPro" id="IPR000644">
    <property type="entry name" value="CBS_dom"/>
</dbReference>
<dbReference type="Gene3D" id="3.10.580.10">
    <property type="entry name" value="CBS-domain"/>
    <property type="match status" value="1"/>
</dbReference>
<dbReference type="InterPro" id="IPR052390">
    <property type="entry name" value="tRNA_nt/polyA_polymerase"/>
</dbReference>
<comment type="cofactor">
    <cofactor evidence="1">
        <name>Mg(2+)</name>
        <dbReference type="ChEBI" id="CHEBI:18420"/>
    </cofactor>
</comment>
<dbReference type="InterPro" id="IPR002646">
    <property type="entry name" value="PolA_pol_head_dom"/>
</dbReference>
<evidence type="ECO:0000256" key="1">
    <source>
        <dbReference type="ARBA" id="ARBA00001946"/>
    </source>
</evidence>
<dbReference type="SUPFAM" id="SSF81301">
    <property type="entry name" value="Nucleotidyltransferase"/>
    <property type="match status" value="1"/>
</dbReference>
<dbReference type="GO" id="GO:0016779">
    <property type="term" value="F:nucleotidyltransferase activity"/>
    <property type="evidence" value="ECO:0007669"/>
    <property type="project" value="UniProtKB-KW"/>
</dbReference>
<evidence type="ECO:0000256" key="11">
    <source>
        <dbReference type="PROSITE-ProRule" id="PRU00703"/>
    </source>
</evidence>
<dbReference type="PANTHER" id="PTHR47788">
    <property type="entry name" value="POLYA POLYMERASE"/>
    <property type="match status" value="1"/>
</dbReference>
<name>A0A7C0U3N5_DESA2</name>
<dbReference type="Gene3D" id="3.30.460.10">
    <property type="entry name" value="Beta Polymerase, domain 2"/>
    <property type="match status" value="1"/>
</dbReference>
<evidence type="ECO:0000259" key="13">
    <source>
        <dbReference type="PROSITE" id="PS51371"/>
    </source>
</evidence>
<feature type="domain" description="CBS" evidence="13">
    <location>
        <begin position="326"/>
        <end position="384"/>
    </location>
</feature>
<keyword evidence="5" id="KW-0819">tRNA processing</keyword>
<evidence type="ECO:0000256" key="6">
    <source>
        <dbReference type="ARBA" id="ARBA00022695"/>
    </source>
</evidence>
<dbReference type="SUPFAM" id="SSF64182">
    <property type="entry name" value="DHH phosphoesterases"/>
    <property type="match status" value="1"/>
</dbReference>
<dbReference type="Pfam" id="PF01368">
    <property type="entry name" value="DHH"/>
    <property type="match status" value="1"/>
</dbReference>
<reference evidence="14" key="1">
    <citation type="journal article" date="2020" name="mSystems">
        <title>Genome- and Community-Level Interaction Insights into Carbon Utilization and Element Cycling Functions of Hydrothermarchaeota in Hydrothermal Sediment.</title>
        <authorList>
            <person name="Zhou Z."/>
            <person name="Liu Y."/>
            <person name="Xu W."/>
            <person name="Pan J."/>
            <person name="Luo Z.H."/>
            <person name="Li M."/>
        </authorList>
    </citation>
    <scope>NUCLEOTIDE SEQUENCE [LARGE SCALE GENOMIC DNA]</scope>
    <source>
        <strain evidence="14">HyVt-233</strain>
    </source>
</reference>
<dbReference type="Gene3D" id="3.90.1640.10">
    <property type="entry name" value="inorganic pyrophosphatase (n-terminal core)"/>
    <property type="match status" value="1"/>
</dbReference>
<evidence type="ECO:0000256" key="5">
    <source>
        <dbReference type="ARBA" id="ARBA00022694"/>
    </source>
</evidence>
<feature type="domain" description="CBS" evidence="13">
    <location>
        <begin position="388"/>
        <end position="444"/>
    </location>
</feature>
<dbReference type="GO" id="GO:0000049">
    <property type="term" value="F:tRNA binding"/>
    <property type="evidence" value="ECO:0007669"/>
    <property type="project" value="UniProtKB-KW"/>
</dbReference>
<protein>
    <submittedName>
        <fullName evidence="14">CBS domain-containing protein</fullName>
    </submittedName>
</protein>
<dbReference type="Proteomes" id="UP000886289">
    <property type="component" value="Unassembled WGS sequence"/>
</dbReference>
<organism evidence="14">
    <name type="scientific">Desulfofervidus auxilii</name>
    <dbReference type="NCBI Taxonomy" id="1621989"/>
    <lineage>
        <taxon>Bacteria</taxon>
        <taxon>Pseudomonadati</taxon>
        <taxon>Thermodesulfobacteriota</taxon>
        <taxon>Candidatus Desulfofervidia</taxon>
        <taxon>Candidatus Desulfofervidales</taxon>
        <taxon>Candidatus Desulfofervidaceae</taxon>
        <taxon>Candidatus Desulfofervidus</taxon>
    </lineage>
</organism>
<dbReference type="SUPFAM" id="SSF54631">
    <property type="entry name" value="CBS-domain pair"/>
    <property type="match status" value="1"/>
</dbReference>
<dbReference type="InterPro" id="IPR032828">
    <property type="entry name" value="PolyA_RNA-bd"/>
</dbReference>
<dbReference type="Gene3D" id="1.10.3090.10">
    <property type="entry name" value="cca-adding enzyme, domain 2"/>
    <property type="match status" value="1"/>
</dbReference>
<dbReference type="Pfam" id="PF01743">
    <property type="entry name" value="PolyA_pol"/>
    <property type="match status" value="1"/>
</dbReference>
<evidence type="ECO:0000313" key="14">
    <source>
        <dbReference type="EMBL" id="HDD44862.1"/>
    </source>
</evidence>
<comment type="caution">
    <text evidence="14">The sequence shown here is derived from an EMBL/GenBank/DDBJ whole genome shotgun (WGS) entry which is preliminary data.</text>
</comment>
<dbReference type="AlphaFoldDB" id="A0A7C0U3N5"/>
<keyword evidence="4 12" id="KW-0808">Transferase</keyword>
<keyword evidence="11" id="KW-0129">CBS domain</keyword>
<evidence type="ECO:0000256" key="8">
    <source>
        <dbReference type="ARBA" id="ARBA00022741"/>
    </source>
</evidence>
<evidence type="ECO:0000256" key="7">
    <source>
        <dbReference type="ARBA" id="ARBA00022723"/>
    </source>
</evidence>
<dbReference type="PROSITE" id="PS51371">
    <property type="entry name" value="CBS"/>
    <property type="match status" value="2"/>
</dbReference>
<dbReference type="Pfam" id="PF00571">
    <property type="entry name" value="CBS"/>
    <property type="match status" value="2"/>
</dbReference>
<dbReference type="GO" id="GO:0046872">
    <property type="term" value="F:metal ion binding"/>
    <property type="evidence" value="ECO:0007669"/>
    <property type="project" value="UniProtKB-KW"/>
</dbReference>
<dbReference type="PANTHER" id="PTHR47788:SF1">
    <property type="entry name" value="A-ADDING TRNA NUCLEOTIDYLTRANSFERASE"/>
    <property type="match status" value="1"/>
</dbReference>
<comment type="similarity">
    <text evidence="2 12">Belongs to the tRNA nucleotidyltransferase/poly(A) polymerase family.</text>
</comment>
<evidence type="ECO:0000256" key="4">
    <source>
        <dbReference type="ARBA" id="ARBA00022679"/>
    </source>
</evidence>
<sequence length="880" mass="100251">MSVSTHVQNKGITVIATHENADFDGIASMLAAKKLYPDAIPIAPTTQESNVKEFLLNIAIEYFQLTKLKEINLNDITQIVLVDTSQLSRIGALAEVVKKEGVKVHVYDHHLPPDPEIPLDFSIIKPVGATVTILIEILKEKKIKITPEEATLMALGIYEDTGSFTFRSTTKEDLEAAAYLLECGANLNMMSEILTHRLSTSDITILHELIHEAKTHFIHGIPIIITKLSSETYISNLAFLVHQLMEMENIPVLFALVRLERRIFIVGRSKLPEVNVAEILEPFEGGGHPAAASAVVKGLTLIQVENKLLSILSEKIKQPKVAKDLMSHPVKWVNPDTKIKEAEKILVRYDINALPVVENEKIVGIITRPVIDKAIYHELGNEPVRRFMTTEFPTLSPEASIVEIKEALLQHKQRIVPVIEKGKLIGVITRKDLLHYLLTNPSAFLGGIDFDKKPHQKYVTSLLNEQLPKKIIDLLKKIGETGEKLGQNVYVVGGFVRDLLLRHENFDIDIVVEGNGIKLAKALRKETNAHIHTYEKFGTAVVILPDGFRLDIATARTEFYESPGALPKVETSSLKLDLYRRDFTINTLAIKLNPKEFGLLLDFFGGQRDLKDGIIRVLHNLSFVEDPTRILRAIRFEKRFGFKIGKQTLDLMQESLKLNPLEHVAGSRIWHELKCIFLEADPGAIMAKLAQLNVLPLIHPKLRWTKSLEKLFREIKIVISWYDLLYLEEDYAKEEVYLLGLIDNFKKKEVESFLNRIDFLKSKRKTFISYRERILELYYLWQKKKEIKPSEVYFSLKEIPSEFLLYLMAKLPHNKKKLISQYFTQWRQIKPLLTGNDLKAMGLKPGPIFKIILENLLKARLDGEIKTIEEEKALVKKFLT</sequence>
<evidence type="ECO:0000256" key="12">
    <source>
        <dbReference type="RuleBase" id="RU003953"/>
    </source>
</evidence>
<dbReference type="InterPro" id="IPR043519">
    <property type="entry name" value="NT_sf"/>
</dbReference>
<dbReference type="SUPFAM" id="SSF81891">
    <property type="entry name" value="Poly A polymerase C-terminal region-like"/>
    <property type="match status" value="1"/>
</dbReference>
<proteinExistence type="inferred from homology"/>
<dbReference type="Pfam" id="PF12627">
    <property type="entry name" value="PolyA_pol_RNAbd"/>
    <property type="match status" value="1"/>
</dbReference>
<keyword evidence="10 12" id="KW-0694">RNA-binding</keyword>
<accession>A0A7C0U3N5</accession>
<evidence type="ECO:0000256" key="9">
    <source>
        <dbReference type="ARBA" id="ARBA00022842"/>
    </source>
</evidence>
<keyword evidence="7" id="KW-0479">Metal-binding</keyword>
<keyword evidence="9" id="KW-0460">Magnesium</keyword>
<evidence type="ECO:0000256" key="10">
    <source>
        <dbReference type="ARBA" id="ARBA00022884"/>
    </source>
</evidence>